<sequence>MFEIKKETFGNYDSVTIINVKHGIELQVINGFGAIINKYVVNHSPFSFIQGYSSPQELTEQNPYFSRSAKLFPFPNRLANGEYQFDDQHYQLPANFPWSEHAVHGLLYNQPFDLIDTTVNSNQASVTLRFKTDALHPQFPHAFVLDITYQIDQSGQLRCSTSIENLGSQSFPYGDAWHPYFTLNTPREHCLLTMPNCVELEHINDLPSGNKSPFNRFNSASSLENVALNHCFEFDLQSPIELSLEGKDGKCALYYQQDTSYPFIQLYTPDNEPSLAIEPMTCPANAFNNRIGLLTLNPHQKNQFEWQCQARYGV</sequence>
<accession>A0A9X2BLK7</accession>
<dbReference type="GO" id="GO:0004034">
    <property type="term" value="F:aldose 1-epimerase activity"/>
    <property type="evidence" value="ECO:0007669"/>
    <property type="project" value="TreeGrafter"/>
</dbReference>
<dbReference type="RefSeq" id="WP_248009120.1">
    <property type="nucleotide sequence ID" value="NZ_JAJHVV010000007.1"/>
</dbReference>
<evidence type="ECO:0000313" key="2">
    <source>
        <dbReference type="Proteomes" id="UP001139559"/>
    </source>
</evidence>
<dbReference type="EMBL" id="JAJHVV010000007">
    <property type="protein sequence ID" value="MCK6264038.1"/>
    <property type="molecule type" value="Genomic_DNA"/>
</dbReference>
<dbReference type="Pfam" id="PF01263">
    <property type="entry name" value="Aldose_epim"/>
    <property type="match status" value="1"/>
</dbReference>
<name>A0A9X2BLK7_9VIBR</name>
<comment type="caution">
    <text evidence="1">The sequence shown here is derived from an EMBL/GenBank/DDBJ whole genome shotgun (WGS) entry which is preliminary data.</text>
</comment>
<dbReference type="Gene3D" id="2.70.98.10">
    <property type="match status" value="1"/>
</dbReference>
<dbReference type="PROSITE" id="PS50890">
    <property type="entry name" value="PUA"/>
    <property type="match status" value="1"/>
</dbReference>
<reference evidence="1" key="1">
    <citation type="submission" date="2021-11" db="EMBL/GenBank/DDBJ databases">
        <title>Vibrio ZSDE26 sp. nov. and Vibrio ZSDZ34 sp. nov., isolated from coastal seawater in Qingdao.</title>
        <authorList>
            <person name="Zhang P."/>
        </authorList>
    </citation>
    <scope>NUCLEOTIDE SEQUENCE</scope>
    <source>
        <strain evidence="1">ZSDE26</strain>
    </source>
</reference>
<dbReference type="PANTHER" id="PTHR10091">
    <property type="entry name" value="ALDOSE-1-EPIMERASE"/>
    <property type="match status" value="1"/>
</dbReference>
<gene>
    <name evidence="1" type="ORF">KP803_12225</name>
</gene>
<dbReference type="PANTHER" id="PTHR10091:SF0">
    <property type="entry name" value="GALACTOSE MUTAROTASE"/>
    <property type="match status" value="1"/>
</dbReference>
<organism evidence="1 2">
    <name type="scientific">Vibrio amylolyticus</name>
    <dbReference type="NCBI Taxonomy" id="2847292"/>
    <lineage>
        <taxon>Bacteria</taxon>
        <taxon>Pseudomonadati</taxon>
        <taxon>Pseudomonadota</taxon>
        <taxon>Gammaproteobacteria</taxon>
        <taxon>Vibrionales</taxon>
        <taxon>Vibrionaceae</taxon>
        <taxon>Vibrio</taxon>
    </lineage>
</organism>
<dbReference type="GO" id="GO:0030246">
    <property type="term" value="F:carbohydrate binding"/>
    <property type="evidence" value="ECO:0007669"/>
    <property type="project" value="InterPro"/>
</dbReference>
<keyword evidence="2" id="KW-1185">Reference proteome</keyword>
<dbReference type="InterPro" id="IPR008183">
    <property type="entry name" value="Aldose_1/G6P_1-epimerase"/>
</dbReference>
<evidence type="ECO:0000313" key="1">
    <source>
        <dbReference type="EMBL" id="MCK6264038.1"/>
    </source>
</evidence>
<proteinExistence type="predicted"/>
<dbReference type="AlphaFoldDB" id="A0A9X2BLK7"/>
<dbReference type="InterPro" id="IPR014718">
    <property type="entry name" value="GH-type_carb-bd"/>
</dbReference>
<protein>
    <submittedName>
        <fullName evidence="1">Aldose 1-epimerase</fullName>
    </submittedName>
</protein>
<dbReference type="GO" id="GO:0006006">
    <property type="term" value="P:glucose metabolic process"/>
    <property type="evidence" value="ECO:0007669"/>
    <property type="project" value="TreeGrafter"/>
</dbReference>
<dbReference type="Proteomes" id="UP001139559">
    <property type="component" value="Unassembled WGS sequence"/>
</dbReference>
<dbReference type="SUPFAM" id="SSF74650">
    <property type="entry name" value="Galactose mutarotase-like"/>
    <property type="match status" value="1"/>
</dbReference>
<dbReference type="InterPro" id="IPR011013">
    <property type="entry name" value="Gal_mutarotase_sf_dom"/>
</dbReference>
<dbReference type="CDD" id="cd01081">
    <property type="entry name" value="Aldose_epim"/>
    <property type="match status" value="1"/>
</dbReference>
<dbReference type="GO" id="GO:0033499">
    <property type="term" value="P:galactose catabolic process via UDP-galactose, Leloir pathway"/>
    <property type="evidence" value="ECO:0007669"/>
    <property type="project" value="TreeGrafter"/>
</dbReference>